<name>A0A8K0D3X3_IGNLU</name>
<comment type="subcellular location">
    <subcellularLocation>
        <location evidence="2">Endoplasmic reticulum membrane</location>
        <topology evidence="2">Multi-pass membrane protein</topology>
    </subcellularLocation>
</comment>
<sequence>MGIIIGKLRRKKTTVEVLETIDKEIKTIEEYRKNTEQTHKRIVGRFIVISVGVYLVTAFLFYFYYFPANFYDRLFYIIPLILAPVIILTVKRVLTWYYKLKISRKQNKLVTLRDEKKKLLEKVMETETYKVAKSILEKFSEPTVVRKSTALLPSGEFTTPLKQAITPTSSSTAITGGLRQRALPPSQQMVPSVTPARPISSIKSSTAIKSELGRTPMPPPQMTGMAGTPLPMPRTILPRERSVFDKMVDYLVGDGPSNRYALICKNCSSHNGMALHEEFEYISFRCCYCYAFNPARKKRPVAPKLEFELKSPNVQTDTSGSEKNSPSDTDSESDTLHDLKTTTLHQIDDAHEKTKTFDTGIDNIEGIEPMELDVPSENVEEVQTTEIEDEIKVEDKHEKETVQVTEEEIGDGDGTPKD</sequence>
<keyword evidence="2" id="KW-1133">Transmembrane helix</keyword>
<dbReference type="GO" id="GO:0098826">
    <property type="term" value="C:endoplasmic reticulum tubular network membrane"/>
    <property type="evidence" value="ECO:0007669"/>
    <property type="project" value="UniProtKB-UniRule"/>
</dbReference>
<feature type="region of interest" description="Disordered" evidence="3">
    <location>
        <begin position="395"/>
        <end position="418"/>
    </location>
</feature>
<comment type="function">
    <text evidence="2">Plays a role in determining ER morphology.</text>
</comment>
<feature type="domain" description="Lunapark zinc ribbon" evidence="4">
    <location>
        <begin position="243"/>
        <end position="293"/>
    </location>
</feature>
<dbReference type="InterPro" id="IPR040115">
    <property type="entry name" value="Lnp"/>
</dbReference>
<dbReference type="GO" id="GO:0071788">
    <property type="term" value="P:endoplasmic reticulum tubular network maintenance"/>
    <property type="evidence" value="ECO:0007669"/>
    <property type="project" value="UniProtKB-UniRule"/>
</dbReference>
<keyword evidence="6" id="KW-1185">Reference proteome</keyword>
<keyword evidence="2" id="KW-0479">Metal-binding</keyword>
<comment type="caution">
    <text evidence="5">The sequence shown here is derived from an EMBL/GenBank/DDBJ whole genome shotgun (WGS) entry which is preliminary data.</text>
</comment>
<evidence type="ECO:0000313" key="5">
    <source>
        <dbReference type="EMBL" id="KAF2895732.1"/>
    </source>
</evidence>
<dbReference type="PANTHER" id="PTHR22166:SF12">
    <property type="entry name" value="ENDOPLASMIC RETICULUM JUNCTION FORMATION PROTEIN LUNAPARK"/>
    <property type="match status" value="1"/>
</dbReference>
<feature type="transmembrane region" description="Helical" evidence="2">
    <location>
        <begin position="42"/>
        <end position="64"/>
    </location>
</feature>
<organism evidence="5 6">
    <name type="scientific">Ignelater luminosus</name>
    <name type="common">Cucubano</name>
    <name type="synonym">Pyrophorus luminosus</name>
    <dbReference type="NCBI Taxonomy" id="2038154"/>
    <lineage>
        <taxon>Eukaryota</taxon>
        <taxon>Metazoa</taxon>
        <taxon>Ecdysozoa</taxon>
        <taxon>Arthropoda</taxon>
        <taxon>Hexapoda</taxon>
        <taxon>Insecta</taxon>
        <taxon>Pterygota</taxon>
        <taxon>Neoptera</taxon>
        <taxon>Endopterygota</taxon>
        <taxon>Coleoptera</taxon>
        <taxon>Polyphaga</taxon>
        <taxon>Elateriformia</taxon>
        <taxon>Elateroidea</taxon>
        <taxon>Elateridae</taxon>
        <taxon>Agrypninae</taxon>
        <taxon>Pyrophorini</taxon>
        <taxon>Ignelater</taxon>
    </lineage>
</organism>
<keyword evidence="2" id="KW-0256">Endoplasmic reticulum</keyword>
<feature type="transmembrane region" description="Helical" evidence="2">
    <location>
        <begin position="76"/>
        <end position="98"/>
    </location>
</feature>
<evidence type="ECO:0000256" key="3">
    <source>
        <dbReference type="SAM" id="MobiDB-lite"/>
    </source>
</evidence>
<evidence type="ECO:0000259" key="4">
    <source>
        <dbReference type="Pfam" id="PF10058"/>
    </source>
</evidence>
<dbReference type="AlphaFoldDB" id="A0A8K0D3X3"/>
<dbReference type="OrthoDB" id="3169036at2759"/>
<comment type="similarity">
    <text evidence="1 2">Belongs to the lunapark family.</text>
</comment>
<feature type="region of interest" description="Disordered" evidence="3">
    <location>
        <begin position="309"/>
        <end position="336"/>
    </location>
</feature>
<keyword evidence="2" id="KW-0472">Membrane</keyword>
<keyword evidence="2" id="KW-0862">Zinc</keyword>
<gene>
    <name evidence="5" type="ORF">ILUMI_10436</name>
</gene>
<evidence type="ECO:0000313" key="6">
    <source>
        <dbReference type="Proteomes" id="UP000801492"/>
    </source>
</evidence>
<dbReference type="GO" id="GO:0008270">
    <property type="term" value="F:zinc ion binding"/>
    <property type="evidence" value="ECO:0007669"/>
    <property type="project" value="UniProtKB-KW"/>
</dbReference>
<keyword evidence="2" id="KW-0863">Zinc-finger</keyword>
<reference evidence="5" key="1">
    <citation type="submission" date="2019-08" db="EMBL/GenBank/DDBJ databases">
        <title>The genome of the North American firefly Photinus pyralis.</title>
        <authorList>
            <consortium name="Photinus pyralis genome working group"/>
            <person name="Fallon T.R."/>
            <person name="Sander Lower S.E."/>
            <person name="Weng J.-K."/>
        </authorList>
    </citation>
    <scope>NUCLEOTIDE SEQUENCE</scope>
    <source>
        <strain evidence="5">TRF0915ILg1</strain>
        <tissue evidence="5">Whole body</tissue>
    </source>
</reference>
<dbReference type="Proteomes" id="UP000801492">
    <property type="component" value="Unassembled WGS sequence"/>
</dbReference>
<keyword evidence="2" id="KW-0812">Transmembrane</keyword>
<dbReference type="PANTHER" id="PTHR22166">
    <property type="entry name" value="ENDOPLASMIC RETICULUM JUNCTION FORMATION PROTEIN LUNAPARK"/>
    <property type="match status" value="1"/>
</dbReference>
<dbReference type="GO" id="GO:1903373">
    <property type="term" value="P:positive regulation of endoplasmic reticulum tubular network organization"/>
    <property type="evidence" value="ECO:0007669"/>
    <property type="project" value="UniProtKB-UniRule"/>
</dbReference>
<dbReference type="Pfam" id="PF10058">
    <property type="entry name" value="Zn_ribbon_10"/>
    <property type="match status" value="1"/>
</dbReference>
<proteinExistence type="inferred from homology"/>
<evidence type="ECO:0000256" key="1">
    <source>
        <dbReference type="ARBA" id="ARBA00009940"/>
    </source>
</evidence>
<evidence type="ECO:0000256" key="2">
    <source>
        <dbReference type="RuleBase" id="RU367073"/>
    </source>
</evidence>
<accession>A0A8K0D3X3</accession>
<protein>
    <recommendedName>
        <fullName evidence="2">Endoplasmic reticulum junction formation protein lunapark</fullName>
    </recommendedName>
</protein>
<feature type="compositionally biased region" description="Polar residues" evidence="3">
    <location>
        <begin position="312"/>
        <end position="328"/>
    </location>
</feature>
<feature type="region of interest" description="Disordered" evidence="3">
    <location>
        <begin position="210"/>
        <end position="231"/>
    </location>
</feature>
<comment type="domain">
    <text evidence="2">The C4-type zinc finger motif is necessary both for its ER three-way tubular junction localization and formation.</text>
</comment>
<dbReference type="EMBL" id="VTPC01005712">
    <property type="protein sequence ID" value="KAF2895732.1"/>
    <property type="molecule type" value="Genomic_DNA"/>
</dbReference>
<dbReference type="InterPro" id="IPR019273">
    <property type="entry name" value="Lunapark_Znf"/>
</dbReference>